<keyword evidence="3" id="KW-1185">Reference proteome</keyword>
<protein>
    <submittedName>
        <fullName evidence="2">Uncharacterized protein</fullName>
    </submittedName>
</protein>
<dbReference type="Proteomes" id="UP000216451">
    <property type="component" value="Unassembled WGS sequence"/>
</dbReference>
<feature type="transmembrane region" description="Helical" evidence="1">
    <location>
        <begin position="151"/>
        <end position="175"/>
    </location>
</feature>
<dbReference type="GeneID" id="98296144"/>
<feature type="transmembrane region" description="Helical" evidence="1">
    <location>
        <begin position="275"/>
        <end position="303"/>
    </location>
</feature>
<keyword evidence="1" id="KW-0472">Membrane</keyword>
<name>A0A261G3H7_9BIFI</name>
<accession>A0A261G3H7</accession>
<feature type="transmembrane region" description="Helical" evidence="1">
    <location>
        <begin position="249"/>
        <end position="269"/>
    </location>
</feature>
<proteinExistence type="predicted"/>
<feature type="transmembrane region" description="Helical" evidence="1">
    <location>
        <begin position="84"/>
        <end position="101"/>
    </location>
</feature>
<evidence type="ECO:0000256" key="1">
    <source>
        <dbReference type="SAM" id="Phobius"/>
    </source>
</evidence>
<feature type="transmembrane region" description="Helical" evidence="1">
    <location>
        <begin position="315"/>
        <end position="337"/>
    </location>
</feature>
<sequence>MVNSQNKNNEKPKNRYTVKGWVFFICFIASIPATIYMFIGEYYFHSEARTLWDSIVHWEWMNGKINFASLRSVIHPTIENSLEVVLGFQILLITVAIAVCAERWETRPLNPNTDTGENVSFAEMSRILYWMSFAVMILMFFFTPGLAYKLGIIPCALIFIPCLWMDIKFILFSYLDSDIRHRYAANRLLIKRLGDTLQAQEFSGFAKTDDAATFKHERQQGNNNYRTGKTLPLFTRIGILSCFSTIPRFALSLSTLFFLVATATIVFAGNHSWEYGLFFAVCIALLWLPTFVTIGLGIANLEFNLDESYRRQNASLWFMTSAFYTLLFPVSISVMLIQTTSYGISWLSMLTPCAVITVVCILAFCFKGRILTRSRFNRLVNLQRNLEHSNENLQTSYPDLHLGNLDNREIEPDITVNCLENKPGSDTLSCLEAKGTKEIKSPAPSKNANSTNTLNQKEPTCHYYNRVSLLLVISFTVSLLPIIKIVHNKLKSTRIS</sequence>
<reference evidence="2 3" key="1">
    <citation type="journal article" date="2017" name="BMC Genomics">
        <title>Comparative genomic and phylogenomic analyses of the Bifidobacteriaceae family.</title>
        <authorList>
            <person name="Lugli G.A."/>
            <person name="Milani C."/>
            <person name="Turroni F."/>
            <person name="Duranti S."/>
            <person name="Mancabelli L."/>
            <person name="Mangifesta M."/>
            <person name="Ferrario C."/>
            <person name="Modesto M."/>
            <person name="Mattarelli P."/>
            <person name="Jiri K."/>
            <person name="van Sinderen D."/>
            <person name="Ventura M."/>
        </authorList>
    </citation>
    <scope>NUCLEOTIDE SEQUENCE [LARGE SCALE GENOMIC DNA]</scope>
    <source>
        <strain evidence="2 3">LMG 28769</strain>
    </source>
</reference>
<feature type="transmembrane region" description="Helical" evidence="1">
    <location>
        <begin position="21"/>
        <end position="39"/>
    </location>
</feature>
<keyword evidence="1" id="KW-0812">Transmembrane</keyword>
<keyword evidence="1" id="KW-1133">Transmembrane helix</keyword>
<feature type="transmembrane region" description="Helical" evidence="1">
    <location>
        <begin position="343"/>
        <end position="366"/>
    </location>
</feature>
<comment type="caution">
    <text evidence="2">The sequence shown here is derived from an EMBL/GenBank/DDBJ whole genome shotgun (WGS) entry which is preliminary data.</text>
</comment>
<evidence type="ECO:0000313" key="2">
    <source>
        <dbReference type="EMBL" id="OZG65743.1"/>
    </source>
</evidence>
<evidence type="ECO:0000313" key="3">
    <source>
        <dbReference type="Proteomes" id="UP000216451"/>
    </source>
</evidence>
<feature type="transmembrane region" description="Helical" evidence="1">
    <location>
        <begin position="467"/>
        <end position="486"/>
    </location>
</feature>
<organism evidence="2 3">
    <name type="scientific">Bifidobacterium aquikefiri</name>
    <dbReference type="NCBI Taxonomy" id="1653207"/>
    <lineage>
        <taxon>Bacteria</taxon>
        <taxon>Bacillati</taxon>
        <taxon>Actinomycetota</taxon>
        <taxon>Actinomycetes</taxon>
        <taxon>Bifidobacteriales</taxon>
        <taxon>Bifidobacteriaceae</taxon>
        <taxon>Bifidobacterium</taxon>
    </lineage>
</organism>
<dbReference type="EMBL" id="MWXA01000007">
    <property type="protein sequence ID" value="OZG65743.1"/>
    <property type="molecule type" value="Genomic_DNA"/>
</dbReference>
<gene>
    <name evidence="2" type="ORF">BAQU_1481</name>
</gene>
<feature type="transmembrane region" description="Helical" evidence="1">
    <location>
        <begin position="127"/>
        <end position="145"/>
    </location>
</feature>
<dbReference type="RefSeq" id="WP_094694355.1">
    <property type="nucleotide sequence ID" value="NZ_JBDNSG010000007.1"/>
</dbReference>
<dbReference type="AlphaFoldDB" id="A0A261G3H7"/>